<evidence type="ECO:0000259" key="7">
    <source>
        <dbReference type="Pfam" id="PF13860"/>
    </source>
</evidence>
<evidence type="ECO:0000313" key="10">
    <source>
        <dbReference type="Proteomes" id="UP000183613"/>
    </source>
</evidence>
<evidence type="ECO:0000256" key="2">
    <source>
        <dbReference type="ARBA" id="ARBA00016013"/>
    </source>
</evidence>
<feature type="compositionally biased region" description="Low complexity" evidence="6">
    <location>
        <begin position="1"/>
        <end position="13"/>
    </location>
</feature>
<comment type="function">
    <text evidence="4 5">Required for flagellar hook formation. May act as a scaffolding protein.</text>
</comment>
<protein>
    <recommendedName>
        <fullName evidence="2 5">Basal-body rod modification protein FlgD</fullName>
    </recommendedName>
</protein>
<evidence type="ECO:0000256" key="4">
    <source>
        <dbReference type="ARBA" id="ARBA00024746"/>
    </source>
</evidence>
<evidence type="ECO:0000259" key="8">
    <source>
        <dbReference type="Pfam" id="PF13861"/>
    </source>
</evidence>
<dbReference type="OrthoDB" id="9785233at2"/>
<keyword evidence="3 5" id="KW-1005">Bacterial flagellum biogenesis</keyword>
<dbReference type="Proteomes" id="UP000183613">
    <property type="component" value="Unassembled WGS sequence"/>
</dbReference>
<evidence type="ECO:0000256" key="3">
    <source>
        <dbReference type="ARBA" id="ARBA00022795"/>
    </source>
</evidence>
<sequence length="241" mass="25573">MSAVNNDGNNLNGVGQGGPRSNGADMQNTFIQLMVAQIKNQDPTKPVDSSEFLSQFATMSQVQSMEKMALLTENNMVLLENLQYLSASTLVGQVVKVSVDQLDLKDKPVQGEVKLEHSASDLTVILTDANGVKTEIPLPPSEPGRVAFEIDPVALGLPPGKYDIEVKSSSGETLGVEVKSKVNSVRLGSDGPVLSLDGVGEVPFYKITEFSEASLLSGLGGPAGLNPFQRSLSQFSQGLRP</sequence>
<dbReference type="Gene3D" id="2.30.30.910">
    <property type="match status" value="1"/>
</dbReference>
<dbReference type="AlphaFoldDB" id="A0A0J6G8W8"/>
<dbReference type="InterPro" id="IPR005648">
    <property type="entry name" value="FlgD"/>
</dbReference>
<keyword evidence="9" id="KW-0969">Cilium</keyword>
<keyword evidence="9" id="KW-0282">Flagellum</keyword>
<proteinExistence type="inferred from homology"/>
<keyword evidence="10" id="KW-1185">Reference proteome</keyword>
<dbReference type="EMBL" id="FNUD01000002">
    <property type="protein sequence ID" value="SEE99677.1"/>
    <property type="molecule type" value="Genomic_DNA"/>
</dbReference>
<comment type="similarity">
    <text evidence="1 5">Belongs to the FlgD family.</text>
</comment>
<dbReference type="Pfam" id="PF03963">
    <property type="entry name" value="FlgD"/>
    <property type="match status" value="1"/>
</dbReference>
<accession>A0A0J6G8W8</accession>
<dbReference type="InterPro" id="IPR025965">
    <property type="entry name" value="FlgD/Vpr_Ig-like"/>
</dbReference>
<evidence type="ECO:0000313" key="9">
    <source>
        <dbReference type="EMBL" id="SEE99677.1"/>
    </source>
</evidence>
<dbReference type="Gene3D" id="2.60.40.4070">
    <property type="match status" value="1"/>
</dbReference>
<dbReference type="InterPro" id="IPR025963">
    <property type="entry name" value="FLgD_Tudor"/>
</dbReference>
<organism evidence="9 10">
    <name type="scientific">Pseudomonas deceptionensis</name>
    <dbReference type="NCBI Taxonomy" id="882211"/>
    <lineage>
        <taxon>Bacteria</taxon>
        <taxon>Pseudomonadati</taxon>
        <taxon>Pseudomonadota</taxon>
        <taxon>Gammaproteobacteria</taxon>
        <taxon>Pseudomonadales</taxon>
        <taxon>Pseudomonadaceae</taxon>
        <taxon>Pseudomonas</taxon>
    </lineage>
</organism>
<feature type="domain" description="FlgD Tudor-like" evidence="8">
    <location>
        <begin position="83"/>
        <end position="208"/>
    </location>
</feature>
<gene>
    <name evidence="9" type="ORF">SAMN04489800_3448</name>
</gene>
<name>A0A0J6G8W8_PSEDM</name>
<dbReference type="PATRIC" id="fig|882211.3.peg.4052"/>
<keyword evidence="9" id="KW-0966">Cell projection</keyword>
<dbReference type="RefSeq" id="WP_048361657.1">
    <property type="nucleotide sequence ID" value="NZ_FNUD01000002.1"/>
</dbReference>
<evidence type="ECO:0000256" key="5">
    <source>
        <dbReference type="RuleBase" id="RU362076"/>
    </source>
</evidence>
<feature type="region of interest" description="Disordered" evidence="6">
    <location>
        <begin position="1"/>
        <end position="23"/>
    </location>
</feature>
<dbReference type="Pfam" id="PF13861">
    <property type="entry name" value="FLgD_tudor"/>
    <property type="match status" value="1"/>
</dbReference>
<evidence type="ECO:0000256" key="6">
    <source>
        <dbReference type="SAM" id="MobiDB-lite"/>
    </source>
</evidence>
<evidence type="ECO:0000256" key="1">
    <source>
        <dbReference type="ARBA" id="ARBA00010577"/>
    </source>
</evidence>
<dbReference type="GO" id="GO:0044781">
    <property type="term" value="P:bacterial-type flagellum organization"/>
    <property type="evidence" value="ECO:0007669"/>
    <property type="project" value="UniProtKB-UniRule"/>
</dbReference>
<feature type="domain" description="FlgD/Vpr Ig-like" evidence="7">
    <location>
        <begin position="105"/>
        <end position="171"/>
    </location>
</feature>
<dbReference type="Pfam" id="PF13860">
    <property type="entry name" value="FlgD_ig"/>
    <property type="match status" value="1"/>
</dbReference>
<reference evidence="9" key="1">
    <citation type="submission" date="2016-10" db="EMBL/GenBank/DDBJ databases">
        <authorList>
            <person name="Varghese N."/>
            <person name="Submissions S."/>
        </authorList>
    </citation>
    <scope>NUCLEOTIDE SEQUENCE [LARGE SCALE GENOMIC DNA]</scope>
    <source>
        <strain evidence="9">LMG 25555</strain>
    </source>
</reference>
<comment type="caution">
    <text evidence="9">The sequence shown here is derived from an EMBL/GenBank/DDBJ whole genome shotgun (WGS) entry which is preliminary data.</text>
</comment>